<evidence type="ECO:0000313" key="2">
    <source>
        <dbReference type="Proteomes" id="UP000472277"/>
    </source>
</evidence>
<protein>
    <submittedName>
        <fullName evidence="1">Uncharacterized protein</fullName>
    </submittedName>
</protein>
<sequence length="155" mass="18134">MQLNLLEKLPPPLRSERQALKDLQENKDMVIKPEDKGGAIVVMDMSYYNSEYGKYLKMSCSYQPLHSGPIASLKSEIDSMLQHASHQNWITKREYEFLNVTYPVTPVIYSLLKVHKNLTQPSPIPIISDRISHRAPFEIHRFIFWKLWFSSCHPF</sequence>
<dbReference type="AlphaFoldDB" id="A0A674BN27"/>
<organism evidence="1 2">
    <name type="scientific">Salmo trutta</name>
    <name type="common">Brown trout</name>
    <dbReference type="NCBI Taxonomy" id="8032"/>
    <lineage>
        <taxon>Eukaryota</taxon>
        <taxon>Metazoa</taxon>
        <taxon>Chordata</taxon>
        <taxon>Craniata</taxon>
        <taxon>Vertebrata</taxon>
        <taxon>Euteleostomi</taxon>
        <taxon>Actinopterygii</taxon>
        <taxon>Neopterygii</taxon>
        <taxon>Teleostei</taxon>
        <taxon>Protacanthopterygii</taxon>
        <taxon>Salmoniformes</taxon>
        <taxon>Salmonidae</taxon>
        <taxon>Salmoninae</taxon>
        <taxon>Salmo</taxon>
    </lineage>
</organism>
<proteinExistence type="predicted"/>
<keyword evidence="2" id="KW-1185">Reference proteome</keyword>
<accession>A0A674BN27</accession>
<evidence type="ECO:0000313" key="1">
    <source>
        <dbReference type="Ensembl" id="ENSSTUP00000072658.1"/>
    </source>
</evidence>
<dbReference type="GeneTree" id="ENSGT00940000154669"/>
<dbReference type="Ensembl" id="ENSSTUT00000077125.1">
    <property type="protein sequence ID" value="ENSSTUP00000072658.1"/>
    <property type="gene ID" value="ENSSTUG00000031773.1"/>
</dbReference>
<reference evidence="1" key="2">
    <citation type="submission" date="2025-09" db="UniProtKB">
        <authorList>
            <consortium name="Ensembl"/>
        </authorList>
    </citation>
    <scope>IDENTIFICATION</scope>
</reference>
<name>A0A674BN27_SALTR</name>
<reference evidence="1" key="1">
    <citation type="submission" date="2025-08" db="UniProtKB">
        <authorList>
            <consortium name="Ensembl"/>
        </authorList>
    </citation>
    <scope>IDENTIFICATION</scope>
</reference>
<dbReference type="InParanoid" id="A0A674BN27"/>
<dbReference type="Proteomes" id="UP000472277">
    <property type="component" value="Chromosome 33"/>
</dbReference>
<dbReference type="OMA" id="MLQHASH"/>